<dbReference type="Proteomes" id="UP001497535">
    <property type="component" value="Unassembled WGS sequence"/>
</dbReference>
<evidence type="ECO:0000313" key="1">
    <source>
        <dbReference type="EMBL" id="CAK5036944.1"/>
    </source>
</evidence>
<evidence type="ECO:0000313" key="2">
    <source>
        <dbReference type="Proteomes" id="UP001497535"/>
    </source>
</evidence>
<reference evidence="1" key="1">
    <citation type="submission" date="2023-11" db="EMBL/GenBank/DDBJ databases">
        <authorList>
            <person name="Poullet M."/>
        </authorList>
    </citation>
    <scope>NUCLEOTIDE SEQUENCE</scope>
    <source>
        <strain evidence="1">E1834</strain>
    </source>
</reference>
<dbReference type="EMBL" id="CAVMJV010000008">
    <property type="protein sequence ID" value="CAK5036944.1"/>
    <property type="molecule type" value="Genomic_DNA"/>
</dbReference>
<proteinExistence type="predicted"/>
<protein>
    <submittedName>
        <fullName evidence="1">Uncharacterized protein</fullName>
    </submittedName>
</protein>
<sequence length="942" mass="108040">MNMPSADFCSSFSQSHLRKNSLFQNKVMKASAGSILGQHLRRKSTAALLMTNELRRSSRVSTNSFEKSHFCLGPDGLSFHGINLVPFHNGFRYTLSDPTTHKSSELFSIRNKNIDDIPKTKLHKITDRLLSFYEKSRIHYLLPILVLVIYSFLGGAIFYTIESPAEQNVLIKKKEYVEREEKHIISEVLAIDRKLKEMRNNYNLSTQNKSEILETFASITTLNKEIFKYRRLAMNRIHKVPINILCLIFLKFKKVIYWYVLQSYYLNDQETYKSSLLNPSSPERLWKTHFQSGSGELGIGRILALRNYTQQLAERCWELGYGAHKPEYLNKALRVSIDEFNKFVGLQHTLTPSWTFWNSMFLAVTTYSTIGYGNIVPKTRLGKFFAMIYAVIGIPMTFMILHKLGRFFLLCLECFWHKLIWLMEFISCVKDAEKLKGKVQGSGGMPVLLAIGVAFSWMFLCAAIFLQFEQDWDYFKSFYFFFCSLTTIGYGDVTPTNSEDMFIMFGFIIVGLSLVSMCINVIQLKLEALFEELLLTMMEEYGDTGQTVEEITAAIEPHMSLMDLWKVWKRRRQRRSTQIHSEDEQQKIILPSLQNKKQISIELQPTDYLLLPRQSKQFSNNNLISESNFHRLVKLFPFGKMRREAILRRLQMRFNKHHKSTQTDFCCLQHGHGSFARYQPDINLFSYATQELDEEGTLTNNSSSEMSTVINEGVNFHEQQLDFNQSNEERNQPKKVILANSPSINSSKSNNTLRVVVSGGANNTISSSLSSSPIALTSTSSSSSTAYIRRYLPSNSQRRQTSSLSSSFQTRGSVHSAPLNEQPGCSTYSGAAVSANLSVGAMERHSVSGQQQKNYLEEIGHRRWTFFESGRTSRGEPRGLGVPYMYTKKKAKTNETTEMKRLIAEIDSRLLDCRTLVSPCSRSLSRNSMSSDDYLIKKQKEK</sequence>
<gene>
    <name evidence="1" type="ORF">MENTE1834_LOCUS9175</name>
</gene>
<accession>A0ACB0Y9X0</accession>
<organism evidence="1 2">
    <name type="scientific">Meloidogyne enterolobii</name>
    <name type="common">Root-knot nematode worm</name>
    <name type="synonym">Meloidogyne mayaguensis</name>
    <dbReference type="NCBI Taxonomy" id="390850"/>
    <lineage>
        <taxon>Eukaryota</taxon>
        <taxon>Metazoa</taxon>
        <taxon>Ecdysozoa</taxon>
        <taxon>Nematoda</taxon>
        <taxon>Chromadorea</taxon>
        <taxon>Rhabditida</taxon>
        <taxon>Tylenchina</taxon>
        <taxon>Tylenchomorpha</taxon>
        <taxon>Tylenchoidea</taxon>
        <taxon>Meloidogynidae</taxon>
        <taxon>Meloidogyninae</taxon>
        <taxon>Meloidogyne</taxon>
    </lineage>
</organism>
<comment type="caution">
    <text evidence="1">The sequence shown here is derived from an EMBL/GenBank/DDBJ whole genome shotgun (WGS) entry which is preliminary data.</text>
</comment>
<keyword evidence="2" id="KW-1185">Reference proteome</keyword>
<name>A0ACB0Y9X0_MELEN</name>